<dbReference type="InterPro" id="IPR029021">
    <property type="entry name" value="Prot-tyrosine_phosphatase-like"/>
</dbReference>
<evidence type="ECO:0000313" key="3">
    <source>
        <dbReference type="Proteomes" id="UP000829364"/>
    </source>
</evidence>
<dbReference type="InterPro" id="IPR000387">
    <property type="entry name" value="Tyr_Pase_dom"/>
</dbReference>
<dbReference type="GO" id="GO:0004725">
    <property type="term" value="F:protein tyrosine phosphatase activity"/>
    <property type="evidence" value="ECO:0007669"/>
    <property type="project" value="UniProtKB-EC"/>
</dbReference>
<dbReference type="EMBL" id="CP086357">
    <property type="protein sequence ID" value="UNI19140.1"/>
    <property type="molecule type" value="Genomic_DNA"/>
</dbReference>
<keyword evidence="3" id="KW-1185">Reference proteome</keyword>
<dbReference type="PANTHER" id="PTHR31126:SF10">
    <property type="entry name" value="PROTEIN PHOSPHATASE, PUTATIVE (AFU_ORTHOLOGUE AFUA_6G06650)-RELATED"/>
    <property type="match status" value="1"/>
</dbReference>
<dbReference type="PANTHER" id="PTHR31126">
    <property type="entry name" value="TYROSINE-PROTEIN PHOSPHATASE"/>
    <property type="match status" value="1"/>
</dbReference>
<evidence type="ECO:0000259" key="1">
    <source>
        <dbReference type="PROSITE" id="PS50056"/>
    </source>
</evidence>
<dbReference type="PROSITE" id="PS00383">
    <property type="entry name" value="TYR_PHOSPHATASE_1"/>
    <property type="match status" value="1"/>
</dbReference>
<dbReference type="SUPFAM" id="SSF52799">
    <property type="entry name" value="(Phosphotyrosine protein) phosphatases II"/>
    <property type="match status" value="1"/>
</dbReference>
<sequence>MADPSPVLDKVLNFRDVGKTVNFYLGEKRVREGVIFRSARPDDATPRDKAIIKDQLAIRTVIDLRTKTELLEQAQKHHAQGHGAEACSSRGGGGTAPVHPPRIAGIDYREIKITGRSFERHIMSQLCWWSFIKVIFLYVFGYRLDAVRIIGQEVLLARGLIGLGTDTLDHSGAEIREALLLYGSAQSVPVLVHCTQGKDRTGIICALLLMILEVPAPAIEHDYFLTDAALISERDERLAEIRNIGLTDEWFNTAEDMISGMEKHLAQTYGGLDAYLDGIGFGQQDRDRLREQLLY</sequence>
<dbReference type="InterPro" id="IPR026893">
    <property type="entry name" value="Tyr/Ser_Pase_IphP-type"/>
</dbReference>
<dbReference type="PROSITE" id="PS50056">
    <property type="entry name" value="TYR_PHOSPHATASE_2"/>
    <property type="match status" value="1"/>
</dbReference>
<accession>A0A9Q8QGD5</accession>
<keyword evidence="2" id="KW-0378">Hydrolase</keyword>
<feature type="domain" description="Tyrosine specific protein phosphatases" evidence="1">
    <location>
        <begin position="183"/>
        <end position="237"/>
    </location>
</feature>
<dbReference type="EC" id="3.1.3.48" evidence="2"/>
<dbReference type="Gene3D" id="3.90.190.10">
    <property type="entry name" value="Protein tyrosine phosphatase superfamily"/>
    <property type="match status" value="1"/>
</dbReference>
<dbReference type="RefSeq" id="XP_047842621.1">
    <property type="nucleotide sequence ID" value="XM_047986638.1"/>
</dbReference>
<organism evidence="2 3">
    <name type="scientific">Purpureocillium takamizusanense</name>
    <dbReference type="NCBI Taxonomy" id="2060973"/>
    <lineage>
        <taxon>Eukaryota</taxon>
        <taxon>Fungi</taxon>
        <taxon>Dikarya</taxon>
        <taxon>Ascomycota</taxon>
        <taxon>Pezizomycotina</taxon>
        <taxon>Sordariomycetes</taxon>
        <taxon>Hypocreomycetidae</taxon>
        <taxon>Hypocreales</taxon>
        <taxon>Ophiocordycipitaceae</taxon>
        <taxon>Purpureocillium</taxon>
    </lineage>
</organism>
<gene>
    <name evidence="2" type="ORF">JDV02_005353</name>
</gene>
<dbReference type="Proteomes" id="UP000829364">
    <property type="component" value="Chromosome 4"/>
</dbReference>
<dbReference type="InterPro" id="IPR016130">
    <property type="entry name" value="Tyr_Pase_AS"/>
</dbReference>
<dbReference type="AlphaFoldDB" id="A0A9Q8QGD5"/>
<name>A0A9Q8QGD5_9HYPO</name>
<evidence type="ECO:0000313" key="2">
    <source>
        <dbReference type="EMBL" id="UNI19140.1"/>
    </source>
</evidence>
<reference evidence="2" key="1">
    <citation type="submission" date="2021-11" db="EMBL/GenBank/DDBJ databases">
        <title>Purpureocillium_takamizusanense_genome.</title>
        <authorList>
            <person name="Nguyen N.-H."/>
        </authorList>
    </citation>
    <scope>NUCLEOTIDE SEQUENCE</scope>
    <source>
        <strain evidence="2">PT3</strain>
    </source>
</reference>
<dbReference type="GeneID" id="72067302"/>
<proteinExistence type="predicted"/>
<protein>
    <submittedName>
        <fullName evidence="2">Protein-tyrosine-phosphatase</fullName>
        <ecNumber evidence="2">3.1.3.48</ecNumber>
    </submittedName>
</protein>
<dbReference type="OrthoDB" id="9988524at2759"/>
<dbReference type="KEGG" id="ptkz:JDV02_005353"/>
<dbReference type="Pfam" id="PF13350">
    <property type="entry name" value="Y_phosphatase3"/>
    <property type="match status" value="2"/>
</dbReference>